<comment type="caution">
    <text evidence="1">The sequence shown here is derived from an EMBL/GenBank/DDBJ whole genome shotgun (WGS) entry which is preliminary data.</text>
</comment>
<reference evidence="1 2" key="1">
    <citation type="submission" date="2018-03" db="EMBL/GenBank/DDBJ databases">
        <title>Genome sequence of Clostridium vincentii DSM 10228.</title>
        <authorList>
            <person name="Poehlein A."/>
            <person name="Daniel R."/>
        </authorList>
    </citation>
    <scope>NUCLEOTIDE SEQUENCE [LARGE SCALE GENOMIC DNA]</scope>
    <source>
        <strain evidence="1 2">DSM 10228</strain>
    </source>
</reference>
<evidence type="ECO:0000313" key="1">
    <source>
        <dbReference type="EMBL" id="PRR82999.1"/>
    </source>
</evidence>
<protein>
    <submittedName>
        <fullName evidence="1">Uncharacterized protein</fullName>
    </submittedName>
</protein>
<name>A0A2T0BGK6_9CLOT</name>
<sequence length="58" mass="6570">MINKTIDLCGEFPYENKKNNDLRPTLDTYILKGNKKRAAVLICTGGGIHLHLSERLNQ</sequence>
<accession>A0A2T0BGK6</accession>
<dbReference type="AlphaFoldDB" id="A0A2T0BGK6"/>
<dbReference type="Proteomes" id="UP000239471">
    <property type="component" value="Unassembled WGS sequence"/>
</dbReference>
<organism evidence="1 2">
    <name type="scientific">Clostridium vincentii</name>
    <dbReference type="NCBI Taxonomy" id="52704"/>
    <lineage>
        <taxon>Bacteria</taxon>
        <taxon>Bacillati</taxon>
        <taxon>Bacillota</taxon>
        <taxon>Clostridia</taxon>
        <taxon>Eubacteriales</taxon>
        <taxon>Clostridiaceae</taxon>
        <taxon>Clostridium</taxon>
    </lineage>
</organism>
<gene>
    <name evidence="1" type="ORF">CLVI_12480</name>
</gene>
<evidence type="ECO:0000313" key="2">
    <source>
        <dbReference type="Proteomes" id="UP000239471"/>
    </source>
</evidence>
<proteinExistence type="predicted"/>
<dbReference type="EMBL" id="PVXQ01000010">
    <property type="protein sequence ID" value="PRR82999.1"/>
    <property type="molecule type" value="Genomic_DNA"/>
</dbReference>
<dbReference type="RefSeq" id="WP_170065607.1">
    <property type="nucleotide sequence ID" value="NZ_PVXQ01000010.1"/>
</dbReference>
<keyword evidence="2" id="KW-1185">Reference proteome</keyword>